<dbReference type="EMBL" id="LR796944">
    <property type="protein sequence ID" value="CAB4176858.1"/>
    <property type="molecule type" value="Genomic_DNA"/>
</dbReference>
<dbReference type="EMBL" id="LR796815">
    <property type="protein sequence ID" value="CAB4168150.1"/>
    <property type="molecule type" value="Genomic_DNA"/>
</dbReference>
<name>A0A6J5P8C6_9CAUD</name>
<keyword evidence="1" id="KW-0472">Membrane</keyword>
<organism evidence="2">
    <name type="scientific">uncultured Caudovirales phage</name>
    <dbReference type="NCBI Taxonomy" id="2100421"/>
    <lineage>
        <taxon>Viruses</taxon>
        <taxon>Duplodnaviria</taxon>
        <taxon>Heunggongvirae</taxon>
        <taxon>Uroviricota</taxon>
        <taxon>Caudoviricetes</taxon>
        <taxon>Peduoviridae</taxon>
        <taxon>Maltschvirus</taxon>
        <taxon>Maltschvirus maltsch</taxon>
    </lineage>
</organism>
<evidence type="ECO:0008006" key="6">
    <source>
        <dbReference type="Google" id="ProtNLM"/>
    </source>
</evidence>
<accession>A0A6J5P8C6</accession>
<dbReference type="EMBL" id="LR797534">
    <property type="protein sequence ID" value="CAB4222973.1"/>
    <property type="molecule type" value="Genomic_DNA"/>
</dbReference>
<dbReference type="EMBL" id="LR796858">
    <property type="protein sequence ID" value="CAB4170402.1"/>
    <property type="molecule type" value="Genomic_DNA"/>
</dbReference>
<evidence type="ECO:0000313" key="4">
    <source>
        <dbReference type="EMBL" id="CAB4176858.1"/>
    </source>
</evidence>
<reference evidence="2" key="1">
    <citation type="submission" date="2020-04" db="EMBL/GenBank/DDBJ databases">
        <authorList>
            <person name="Chiriac C."/>
            <person name="Salcher M."/>
            <person name="Ghai R."/>
            <person name="Kavagutti S V."/>
        </authorList>
    </citation>
    <scope>NUCLEOTIDE SEQUENCE</scope>
</reference>
<gene>
    <name evidence="5" type="ORF">UFOVP1666_33</name>
    <name evidence="2" type="ORF">UFOVP867_186</name>
    <name evidence="3" type="ORF">UFOVP913_13</name>
    <name evidence="4" type="ORF">UFOVP993_66</name>
</gene>
<evidence type="ECO:0000313" key="3">
    <source>
        <dbReference type="EMBL" id="CAB4170402.1"/>
    </source>
</evidence>
<sequence>MKTKKAEHWKNSWRSSMGWMYMMVCVFDFIIFPILWATVQFWENEVANDAFRQWSPLTLQGAGLFHMAMGAVLGVAAYGKTQEKIGQSNNSDDSSK</sequence>
<evidence type="ECO:0000313" key="5">
    <source>
        <dbReference type="EMBL" id="CAB4222973.1"/>
    </source>
</evidence>
<evidence type="ECO:0000256" key="1">
    <source>
        <dbReference type="SAM" id="Phobius"/>
    </source>
</evidence>
<protein>
    <recommendedName>
        <fullName evidence="6">Holin of 3TMs, for gene-transfer release</fullName>
    </recommendedName>
</protein>
<evidence type="ECO:0000313" key="2">
    <source>
        <dbReference type="EMBL" id="CAB4168150.1"/>
    </source>
</evidence>
<keyword evidence="1" id="KW-1133">Transmembrane helix</keyword>
<feature type="transmembrane region" description="Helical" evidence="1">
    <location>
        <begin position="20"/>
        <end position="39"/>
    </location>
</feature>
<feature type="transmembrane region" description="Helical" evidence="1">
    <location>
        <begin position="59"/>
        <end position="79"/>
    </location>
</feature>
<proteinExistence type="predicted"/>
<keyword evidence="1" id="KW-0812">Transmembrane</keyword>